<evidence type="ECO:0000313" key="5">
    <source>
        <dbReference type="RefSeq" id="XP_013383168.1"/>
    </source>
</evidence>
<dbReference type="InterPro" id="IPR027806">
    <property type="entry name" value="HARBI1_dom"/>
</dbReference>
<dbReference type="GO" id="GO:0046872">
    <property type="term" value="F:metal ion binding"/>
    <property type="evidence" value="ECO:0007669"/>
    <property type="project" value="UniProtKB-KW"/>
</dbReference>
<dbReference type="RefSeq" id="XP_013383168.1">
    <property type="nucleotide sequence ID" value="XM_013527714.2"/>
</dbReference>
<dbReference type="PANTHER" id="PTHR34615:SF1">
    <property type="entry name" value="PX DOMAIN-CONTAINING PROTEIN"/>
    <property type="match status" value="1"/>
</dbReference>
<dbReference type="InParanoid" id="A0A1S3HAY6"/>
<feature type="domain" description="DDE Tnp4" evidence="3">
    <location>
        <begin position="168"/>
        <end position="324"/>
    </location>
</feature>
<dbReference type="GeneID" id="106153684"/>
<dbReference type="OrthoDB" id="5972212at2759"/>
<evidence type="ECO:0000313" key="4">
    <source>
        <dbReference type="Proteomes" id="UP000085678"/>
    </source>
</evidence>
<sequence length="353" mass="40781">MSDRELLHLAIQENDTDLIDMLMLDDATRKTKFNQNIPRIDLTSMTDEQVWKQFRFQREDIDRLVRLLQLPDRMIFADRTVTSGREALCVLLKRLSYPNRLVDLENVFGRCTSQLSVIVNETVDHIYDNYSHLIHNLDQPWMDMDHLMQYSEAIVSQGAPLNKCIGFVDGTVRPISRPTFLQRTCYNGHKRTHAIKFQSVVIPNGIICSLYGPMEGKRHDCALLKESGLLQQLQQLPQDVDGRFCIYGDPAYPIRPQLQCPFRGANITPEQHAFNSEMSRVRESVEWAFGKIVQTFAFLDFKKNLKLYLQPVGKLYAVGAILTNCHTCCYGGVITEFFNVHPPTLEEYLYQRN</sequence>
<dbReference type="Proteomes" id="UP000085678">
    <property type="component" value="Unplaced"/>
</dbReference>
<keyword evidence="4" id="KW-1185">Reference proteome</keyword>
<dbReference type="KEGG" id="lak:106153684"/>
<evidence type="ECO:0000256" key="2">
    <source>
        <dbReference type="ARBA" id="ARBA00022723"/>
    </source>
</evidence>
<comment type="cofactor">
    <cofactor evidence="1">
        <name>a divalent metal cation</name>
        <dbReference type="ChEBI" id="CHEBI:60240"/>
    </cofactor>
</comment>
<gene>
    <name evidence="5" type="primary">LOC106153684</name>
</gene>
<dbReference type="Pfam" id="PF13359">
    <property type="entry name" value="DDE_Tnp_4"/>
    <property type="match status" value="1"/>
</dbReference>
<dbReference type="AlphaFoldDB" id="A0A1S3HAY6"/>
<reference evidence="5" key="1">
    <citation type="submission" date="2025-08" db="UniProtKB">
        <authorList>
            <consortium name="RefSeq"/>
        </authorList>
    </citation>
    <scope>IDENTIFICATION</scope>
    <source>
        <tissue evidence="5">Gonads</tissue>
    </source>
</reference>
<name>A0A1S3HAY6_LINAN</name>
<evidence type="ECO:0000256" key="1">
    <source>
        <dbReference type="ARBA" id="ARBA00001968"/>
    </source>
</evidence>
<evidence type="ECO:0000259" key="3">
    <source>
        <dbReference type="Pfam" id="PF13359"/>
    </source>
</evidence>
<organism evidence="4 5">
    <name type="scientific">Lingula anatina</name>
    <name type="common">Brachiopod</name>
    <name type="synonym">Lingula unguis</name>
    <dbReference type="NCBI Taxonomy" id="7574"/>
    <lineage>
        <taxon>Eukaryota</taxon>
        <taxon>Metazoa</taxon>
        <taxon>Spiralia</taxon>
        <taxon>Lophotrochozoa</taxon>
        <taxon>Brachiopoda</taxon>
        <taxon>Linguliformea</taxon>
        <taxon>Lingulata</taxon>
        <taxon>Lingulida</taxon>
        <taxon>Linguloidea</taxon>
        <taxon>Lingulidae</taxon>
        <taxon>Lingula</taxon>
    </lineage>
</organism>
<accession>A0A1S3HAY6</accession>
<dbReference type="PANTHER" id="PTHR34615">
    <property type="entry name" value="PX DOMAIN-CONTAINING PROTEIN"/>
    <property type="match status" value="1"/>
</dbReference>
<keyword evidence="2" id="KW-0479">Metal-binding</keyword>
<proteinExistence type="predicted"/>
<protein>
    <submittedName>
        <fullName evidence="5">Uncharacterized protein LOC106153684</fullName>
    </submittedName>
</protein>